<dbReference type="EMBL" id="JOJR01000005">
    <property type="protein sequence ID" value="RCN52729.1"/>
    <property type="molecule type" value="Genomic_DNA"/>
</dbReference>
<keyword evidence="2" id="KW-1185">Reference proteome</keyword>
<comment type="caution">
    <text evidence="1">The sequence shown here is derived from an EMBL/GenBank/DDBJ whole genome shotgun (WGS) entry which is preliminary data.</text>
</comment>
<gene>
    <name evidence="1" type="ORF">ANCCAN_01105</name>
</gene>
<proteinExistence type="predicted"/>
<sequence>MCLPSPSIQAIEEATTAKSIVKYLREYNALKHQLFYQPSDPPALCLSRVPRWRRRGRLSEAALSCRVKILRVVTMVKVVNRWRQMAADITVGAASLVSLIAATSPRPDSDALSPSVTSPTYSAGMVSLFQTSLNVATSFLLLKTSVSLRLSQTSCRLMCVELLKYGIRSVYADYFVNFLCRRTSDSLLTSLNPYRFGKINAEQDQLNHRFI</sequence>
<accession>A0A368HAT1</accession>
<dbReference type="OrthoDB" id="10592061at2759"/>
<evidence type="ECO:0000313" key="2">
    <source>
        <dbReference type="Proteomes" id="UP000252519"/>
    </source>
</evidence>
<evidence type="ECO:0000313" key="1">
    <source>
        <dbReference type="EMBL" id="RCN52729.1"/>
    </source>
</evidence>
<name>A0A368HAT1_ANCCA</name>
<dbReference type="Proteomes" id="UP000252519">
    <property type="component" value="Unassembled WGS sequence"/>
</dbReference>
<protein>
    <submittedName>
        <fullName evidence="1">Uncharacterized protein</fullName>
    </submittedName>
</protein>
<dbReference type="AlphaFoldDB" id="A0A368HAT1"/>
<reference evidence="1 2" key="1">
    <citation type="submission" date="2014-10" db="EMBL/GenBank/DDBJ databases">
        <title>Draft genome of the hookworm Ancylostoma caninum.</title>
        <authorList>
            <person name="Mitreva M."/>
        </authorList>
    </citation>
    <scope>NUCLEOTIDE SEQUENCE [LARGE SCALE GENOMIC DNA]</scope>
    <source>
        <strain evidence="1 2">Baltimore</strain>
    </source>
</reference>
<organism evidence="1 2">
    <name type="scientific">Ancylostoma caninum</name>
    <name type="common">Dog hookworm</name>
    <dbReference type="NCBI Taxonomy" id="29170"/>
    <lineage>
        <taxon>Eukaryota</taxon>
        <taxon>Metazoa</taxon>
        <taxon>Ecdysozoa</taxon>
        <taxon>Nematoda</taxon>
        <taxon>Chromadorea</taxon>
        <taxon>Rhabditida</taxon>
        <taxon>Rhabditina</taxon>
        <taxon>Rhabditomorpha</taxon>
        <taxon>Strongyloidea</taxon>
        <taxon>Ancylostomatidae</taxon>
        <taxon>Ancylostomatinae</taxon>
        <taxon>Ancylostoma</taxon>
    </lineage>
</organism>